<keyword evidence="9" id="KW-1185">Reference proteome</keyword>
<dbReference type="InterPro" id="IPR050166">
    <property type="entry name" value="ABC_transporter_ATP-bind"/>
</dbReference>
<dbReference type="PANTHER" id="PTHR42788">
    <property type="entry name" value="TAURINE IMPORT ATP-BINDING PROTEIN-RELATED"/>
    <property type="match status" value="1"/>
</dbReference>
<dbReference type="AlphaFoldDB" id="A0A7C9PMN1"/>
<name>A0A7C9PMN1_9MICO</name>
<gene>
    <name evidence="8" type="ORF">G3T37_06960</name>
</gene>
<proteinExistence type="predicted"/>
<dbReference type="GO" id="GO:0005524">
    <property type="term" value="F:ATP binding"/>
    <property type="evidence" value="ECO:0007669"/>
    <property type="project" value="UniProtKB-KW"/>
</dbReference>
<keyword evidence="1" id="KW-0813">Transport</keyword>
<dbReference type="SMART" id="SM00382">
    <property type="entry name" value="AAA"/>
    <property type="match status" value="1"/>
</dbReference>
<dbReference type="Pfam" id="PF00005">
    <property type="entry name" value="ABC_tran"/>
    <property type="match status" value="1"/>
</dbReference>
<keyword evidence="2" id="KW-1003">Cell membrane</keyword>
<dbReference type="CDD" id="cd03293">
    <property type="entry name" value="ABC_NrtD_SsuB_transporters"/>
    <property type="match status" value="1"/>
</dbReference>
<evidence type="ECO:0000256" key="1">
    <source>
        <dbReference type="ARBA" id="ARBA00022448"/>
    </source>
</evidence>
<keyword evidence="3" id="KW-0547">Nucleotide-binding</keyword>
<feature type="domain" description="ABC transporter" evidence="7">
    <location>
        <begin position="21"/>
        <end position="251"/>
    </location>
</feature>
<dbReference type="InterPro" id="IPR003439">
    <property type="entry name" value="ABC_transporter-like_ATP-bd"/>
</dbReference>
<organism evidence="8 9">
    <name type="scientific">Galbitalea soli</name>
    <dbReference type="NCBI Taxonomy" id="1268042"/>
    <lineage>
        <taxon>Bacteria</taxon>
        <taxon>Bacillati</taxon>
        <taxon>Actinomycetota</taxon>
        <taxon>Actinomycetes</taxon>
        <taxon>Micrococcales</taxon>
        <taxon>Microbacteriaceae</taxon>
        <taxon>Galbitalea</taxon>
    </lineage>
</organism>
<reference evidence="8 9" key="1">
    <citation type="journal article" date="2014" name="Int. J. Syst. Evol. Microbiol.">
        <title>Description of Galbitalea soli gen. nov., sp. nov., and Frondihabitans sucicola sp. nov.</title>
        <authorList>
            <person name="Kim S.J."/>
            <person name="Lim J.M."/>
            <person name="Ahn J.H."/>
            <person name="Weon H.Y."/>
            <person name="Hamada M."/>
            <person name="Suzuki K."/>
            <person name="Ahn T.Y."/>
            <person name="Kwon S.W."/>
        </authorList>
    </citation>
    <scope>NUCLEOTIDE SEQUENCE [LARGE SCALE GENOMIC DNA]</scope>
    <source>
        <strain evidence="8 9">NBRC 108727</strain>
    </source>
</reference>
<evidence type="ECO:0000256" key="6">
    <source>
        <dbReference type="ARBA" id="ARBA00023136"/>
    </source>
</evidence>
<dbReference type="PROSITE" id="PS00211">
    <property type="entry name" value="ABC_TRANSPORTER_1"/>
    <property type="match status" value="1"/>
</dbReference>
<dbReference type="Proteomes" id="UP000479756">
    <property type="component" value="Unassembled WGS sequence"/>
</dbReference>
<evidence type="ECO:0000256" key="3">
    <source>
        <dbReference type="ARBA" id="ARBA00022741"/>
    </source>
</evidence>
<dbReference type="InterPro" id="IPR003593">
    <property type="entry name" value="AAA+_ATPase"/>
</dbReference>
<dbReference type="RefSeq" id="WP_163472782.1">
    <property type="nucleotide sequence ID" value="NZ_JAAGWZ010000002.1"/>
</dbReference>
<comment type="caution">
    <text evidence="8">The sequence shown here is derived from an EMBL/GenBank/DDBJ whole genome shotgun (WGS) entry which is preliminary data.</text>
</comment>
<dbReference type="InterPro" id="IPR017871">
    <property type="entry name" value="ABC_transporter-like_CS"/>
</dbReference>
<dbReference type="GO" id="GO:0016887">
    <property type="term" value="F:ATP hydrolysis activity"/>
    <property type="evidence" value="ECO:0007669"/>
    <property type="project" value="InterPro"/>
</dbReference>
<dbReference type="EMBL" id="JAAGWZ010000002">
    <property type="protein sequence ID" value="NEM91093.1"/>
    <property type="molecule type" value="Genomic_DNA"/>
</dbReference>
<evidence type="ECO:0000256" key="5">
    <source>
        <dbReference type="ARBA" id="ARBA00022967"/>
    </source>
</evidence>
<evidence type="ECO:0000313" key="9">
    <source>
        <dbReference type="Proteomes" id="UP000479756"/>
    </source>
</evidence>
<evidence type="ECO:0000313" key="8">
    <source>
        <dbReference type="EMBL" id="NEM91093.1"/>
    </source>
</evidence>
<evidence type="ECO:0000259" key="7">
    <source>
        <dbReference type="PROSITE" id="PS50893"/>
    </source>
</evidence>
<evidence type="ECO:0000256" key="2">
    <source>
        <dbReference type="ARBA" id="ARBA00022475"/>
    </source>
</evidence>
<keyword evidence="4 8" id="KW-0067">ATP-binding</keyword>
<accession>A0A7C9PMN1</accession>
<dbReference type="InterPro" id="IPR027417">
    <property type="entry name" value="P-loop_NTPase"/>
</dbReference>
<dbReference type="SUPFAM" id="SSF52540">
    <property type="entry name" value="P-loop containing nucleoside triphosphate hydrolases"/>
    <property type="match status" value="1"/>
</dbReference>
<dbReference type="Gene3D" id="3.40.50.300">
    <property type="entry name" value="P-loop containing nucleotide triphosphate hydrolases"/>
    <property type="match status" value="1"/>
</dbReference>
<protein>
    <submittedName>
        <fullName evidence="8">ABC transporter ATP-binding protein</fullName>
    </submittedName>
</protein>
<keyword evidence="5" id="KW-1278">Translocase</keyword>
<sequence length="273" mass="29299">MTIHRSPTGPNSAHTSSAVILEARGLGHSYNDRAVLSPMDFTVFEGEFVCIVGPSGVGKTTLLRCLAALQPSTSGAVYVRSERVTQPTAGVALVFQDYSRSLMPWSSVLANVALPLRAAGSSRASARTDALRALALVGLDDVAAGMYPWQLSGGMQQRVAIARALASRPTLLLMDEPFASVDAYTRADLEDLMQRLQRELSLTVLLVTHDIDEAVYLSDRVIALNGRPAHVADIVSVDLGSRRDQLTTKGMPEFAELRARVHGLIRGSRGTTS</sequence>
<dbReference type="PANTHER" id="PTHR42788:SF17">
    <property type="entry name" value="ALIPHATIC SULFONATES IMPORT ATP-BINDING PROTEIN SSUB"/>
    <property type="match status" value="1"/>
</dbReference>
<keyword evidence="6" id="KW-0472">Membrane</keyword>
<evidence type="ECO:0000256" key="4">
    <source>
        <dbReference type="ARBA" id="ARBA00022840"/>
    </source>
</evidence>
<dbReference type="PROSITE" id="PS50893">
    <property type="entry name" value="ABC_TRANSPORTER_2"/>
    <property type="match status" value="1"/>
</dbReference>